<dbReference type="InterPro" id="IPR027417">
    <property type="entry name" value="P-loop_NTPase"/>
</dbReference>
<gene>
    <name evidence="18" type="ORF">BLEM_1476</name>
</gene>
<evidence type="ECO:0000256" key="7">
    <source>
        <dbReference type="ARBA" id="ARBA00022839"/>
    </source>
</evidence>
<dbReference type="Gene3D" id="3.40.50.300">
    <property type="entry name" value="P-loop containing nucleotide triphosphate hydrolases"/>
    <property type="match status" value="4"/>
</dbReference>
<keyword evidence="2" id="KW-0540">Nuclease</keyword>
<evidence type="ECO:0000256" key="5">
    <source>
        <dbReference type="ARBA" id="ARBA00022801"/>
    </source>
</evidence>
<dbReference type="SUPFAM" id="SSF52540">
    <property type="entry name" value="P-loop containing nucleoside triphosphate hydrolases"/>
    <property type="match status" value="1"/>
</dbReference>
<keyword evidence="9" id="KW-0234">DNA repair</keyword>
<keyword evidence="8 14" id="KW-0067">ATP-binding</keyword>
<dbReference type="InterPro" id="IPR038726">
    <property type="entry name" value="PDDEXK_AddAB-type"/>
</dbReference>
<evidence type="ECO:0000259" key="16">
    <source>
        <dbReference type="PROSITE" id="PS51198"/>
    </source>
</evidence>
<keyword evidence="10" id="KW-0413">Isomerase</keyword>
<dbReference type="PROSITE" id="PS51198">
    <property type="entry name" value="UVRD_HELICASE_ATP_BIND"/>
    <property type="match status" value="1"/>
</dbReference>
<reference evidence="18 19" key="1">
    <citation type="journal article" date="2017" name="BMC Genomics">
        <title>Comparative genomic and phylogenomic analyses of the Bifidobacteriaceae family.</title>
        <authorList>
            <person name="Lugli G.A."/>
            <person name="Milani C."/>
            <person name="Turroni F."/>
            <person name="Duranti S."/>
            <person name="Mancabelli L."/>
            <person name="Mangifesta M."/>
            <person name="Ferrario C."/>
            <person name="Modesto M."/>
            <person name="Mattarelli P."/>
            <person name="Jiri K."/>
            <person name="van Sinderen D."/>
            <person name="Ventura M."/>
        </authorList>
    </citation>
    <scope>NUCLEOTIDE SEQUENCE [LARGE SCALE GENOMIC DNA]</scope>
    <source>
        <strain evidence="18 19">DSM 28807</strain>
    </source>
</reference>
<dbReference type="GO" id="GO:0003677">
    <property type="term" value="F:DNA binding"/>
    <property type="evidence" value="ECO:0007669"/>
    <property type="project" value="InterPro"/>
</dbReference>
<evidence type="ECO:0000256" key="13">
    <source>
        <dbReference type="ARBA" id="ARBA00048988"/>
    </source>
</evidence>
<evidence type="ECO:0000256" key="12">
    <source>
        <dbReference type="ARBA" id="ARBA00034808"/>
    </source>
</evidence>
<keyword evidence="5 14" id="KW-0378">Hydrolase</keyword>
<keyword evidence="7" id="KW-0269">Exonuclease</keyword>
<keyword evidence="19" id="KW-1185">Reference proteome</keyword>
<dbReference type="Pfam" id="PF00580">
    <property type="entry name" value="UvrD-helicase"/>
    <property type="match status" value="1"/>
</dbReference>
<dbReference type="Pfam" id="PF13361">
    <property type="entry name" value="UvrD_C"/>
    <property type="match status" value="1"/>
</dbReference>
<dbReference type="PANTHER" id="PTHR11070:SF55">
    <property type="entry name" value="DNA 3'-5' HELICASE"/>
    <property type="match status" value="1"/>
</dbReference>
<dbReference type="EC" id="5.6.2.4" evidence="12"/>
<dbReference type="InterPro" id="IPR013986">
    <property type="entry name" value="DExx_box_DNA_helicase_dom_sf"/>
</dbReference>
<comment type="catalytic activity">
    <reaction evidence="13">
        <text>ATP + H2O = ADP + phosphate + H(+)</text>
        <dbReference type="Rhea" id="RHEA:13065"/>
        <dbReference type="ChEBI" id="CHEBI:15377"/>
        <dbReference type="ChEBI" id="CHEBI:15378"/>
        <dbReference type="ChEBI" id="CHEBI:30616"/>
        <dbReference type="ChEBI" id="CHEBI:43474"/>
        <dbReference type="ChEBI" id="CHEBI:456216"/>
        <dbReference type="EC" id="5.6.2.4"/>
    </reaction>
</comment>
<protein>
    <recommendedName>
        <fullName evidence="12">DNA 3'-5' helicase</fullName>
        <ecNumber evidence="12">5.6.2.4</ecNumber>
    </recommendedName>
</protein>
<dbReference type="STRING" id="1603886.GCA_001895165_00204"/>
<feature type="compositionally biased region" description="Basic and acidic residues" evidence="15">
    <location>
        <begin position="1002"/>
        <end position="1011"/>
    </location>
</feature>
<evidence type="ECO:0000256" key="11">
    <source>
        <dbReference type="ARBA" id="ARBA00034617"/>
    </source>
</evidence>
<dbReference type="PANTHER" id="PTHR11070">
    <property type="entry name" value="UVRD / RECB / PCRA DNA HELICASE FAMILY MEMBER"/>
    <property type="match status" value="1"/>
</dbReference>
<evidence type="ECO:0000256" key="3">
    <source>
        <dbReference type="ARBA" id="ARBA00022741"/>
    </source>
</evidence>
<dbReference type="GO" id="GO:0000725">
    <property type="term" value="P:recombinational repair"/>
    <property type="evidence" value="ECO:0007669"/>
    <property type="project" value="TreeGrafter"/>
</dbReference>
<evidence type="ECO:0000256" key="9">
    <source>
        <dbReference type="ARBA" id="ARBA00023204"/>
    </source>
</evidence>
<dbReference type="Proteomes" id="UP000216352">
    <property type="component" value="Unassembled WGS sequence"/>
</dbReference>
<evidence type="ECO:0000256" key="14">
    <source>
        <dbReference type="PROSITE-ProRule" id="PRU00560"/>
    </source>
</evidence>
<feature type="domain" description="UvrD-like helicase ATP-binding" evidence="16">
    <location>
        <begin position="5"/>
        <end position="382"/>
    </location>
</feature>
<dbReference type="GO" id="GO:0005829">
    <property type="term" value="C:cytosol"/>
    <property type="evidence" value="ECO:0007669"/>
    <property type="project" value="TreeGrafter"/>
</dbReference>
<evidence type="ECO:0000313" key="19">
    <source>
        <dbReference type="Proteomes" id="UP000216352"/>
    </source>
</evidence>
<dbReference type="EMBL" id="MWWX01000010">
    <property type="protein sequence ID" value="OZG61264.1"/>
    <property type="molecule type" value="Genomic_DNA"/>
</dbReference>
<dbReference type="Gene3D" id="1.10.486.10">
    <property type="entry name" value="PCRA, domain 4"/>
    <property type="match status" value="1"/>
</dbReference>
<comment type="catalytic activity">
    <reaction evidence="11">
        <text>Couples ATP hydrolysis with the unwinding of duplex DNA by translocating in the 3'-5' direction.</text>
        <dbReference type="EC" id="5.6.2.4"/>
    </reaction>
</comment>
<keyword evidence="6 14" id="KW-0347">Helicase</keyword>
<sequence>MTGFTPSAEQSAIIDAPVDSDVLVVAGAGSGKTFTMTQRIIALIRRGVAPERILGLTFTRKAAGELLERVSAAVSGEHASADGQADAGSMDHAFLKPAIFTYDAFFQTLVRQYGLLVGFDQNTQPLSEAGRHQLVSDVIDAHMGSALERNLGAFDTLADNVLKLSESISSAMIGSDCTNFEEAVDRVRAWDQAFMARLERVIGDEPLPEPMPVKPVRGKKDTDEEWRTKVDAFMESDLHPFCVGQCGRLYETTQKREALLTLVEEYAKAKRMRNMAEFSDFTIAAYQLIERFPSIAQRCRRRYSHVLLDEYQDTSTTQAALLASLFHADDHDRCAVNAVGDPFQSIYAWRGASPGAFRMFQSAFGMPSDAKPYPLSVTRRNPRLVLEAANNLTEPLRVKPDRASSSLMREVDVAPLDPLDDADAGTLGVLGFETHGQEIDAVVRFCKAAVARQHKRGNRESASVAVLFRTKTIMPEYQEALENAGLRTFTVGYSALLERPEILDVFALLHVVSNHTDSAALMRLLATPRFNVAAGDLASLARFAEQANTEQRFHALVQAGLVSADIPKHEWADAVRDYRDKVANAVFLADLLIDGELASLLDKCDSISEQGAAAITRASTMLKHVQDAIGRPIHDVVRAAVEALELDIDTVIAHALRQPDHRPDPTLSRLPMESIIDLVDTYAQEIAVDQTPTLRGFTAWVDRLKSIDDESASLPTGPVDVELMTVHQSKGLEWDAVVVVGMSDGGFPSGQGDGLKVSLAERQTENPGSGRWSAPRYDEKANTWLTNPTAVPVPVRADADILPRFPHDLAVGADPIEGLDALDDAETIDDEVFGSIREFVDERDGANADGWYLTQMEEYGRRLHADERRLAYVALTRAREDVLLTYAHYNEGSRDPSAVGGRARKKSPSNFWSEVHDSIHRHHDVLWAKDLVVDPVEDFADAQAPEGFFVGDRAREYGEAVVTEAWRSPIEPSAQAEDMPWPARLSDSKHEEITRGVSELREAIRARRDGPASEASMGRRHGEGSLTERARMLVSDPDLMANLLDGAAFDQAVKAKALRIGAAGRQNVTGLQARAGGMGEREEREYWRGIIRPIPRVASPAAEAGTRLHDWAERFVNAGLPGAGEALAYGSGIGGFGTGDASVGVSGVIGAGSTDGGESREALIAEAARDPNEKIRVWAERLAASRWARRTPAWAERQIVVDIPGVGIVNGKLDAVFYGRLDDDGENAGAENVTAGNTGAGNNGAGNDATGATAASSDVPVSVATAASVASVVSGEATSPTYTVVDWKTGKRPTNPEEIERKLAQLDMYRLLLAAVEGIELDSIDASLYYVSEPDEGRRELRARAKTEQDILAELSSGIPEQSDND</sequence>
<dbReference type="InterPro" id="IPR014016">
    <property type="entry name" value="UvrD-like_ATP-bd"/>
</dbReference>
<dbReference type="GO" id="GO:0004527">
    <property type="term" value="F:exonuclease activity"/>
    <property type="evidence" value="ECO:0007669"/>
    <property type="project" value="UniProtKB-KW"/>
</dbReference>
<feature type="domain" description="UvrD-like helicase C-terminal" evidence="17">
    <location>
        <begin position="383"/>
        <end position="731"/>
    </location>
</feature>
<evidence type="ECO:0000256" key="15">
    <source>
        <dbReference type="SAM" id="MobiDB-lite"/>
    </source>
</evidence>
<comment type="similarity">
    <text evidence="1">Belongs to the helicase family. UvrD subfamily.</text>
</comment>
<keyword evidence="3 14" id="KW-0547">Nucleotide-binding</keyword>
<dbReference type="GO" id="GO:0043138">
    <property type="term" value="F:3'-5' DNA helicase activity"/>
    <property type="evidence" value="ECO:0007669"/>
    <property type="project" value="UniProtKB-EC"/>
</dbReference>
<dbReference type="RefSeq" id="WP_072723619.1">
    <property type="nucleotide sequence ID" value="NZ_BDIS01000001.1"/>
</dbReference>
<dbReference type="GO" id="GO:0033202">
    <property type="term" value="C:DNA helicase complex"/>
    <property type="evidence" value="ECO:0007669"/>
    <property type="project" value="TreeGrafter"/>
</dbReference>
<evidence type="ECO:0000256" key="1">
    <source>
        <dbReference type="ARBA" id="ARBA00009922"/>
    </source>
</evidence>
<name>A0A261FQ34_9BIFI</name>
<evidence type="ECO:0000256" key="10">
    <source>
        <dbReference type="ARBA" id="ARBA00023235"/>
    </source>
</evidence>
<dbReference type="PROSITE" id="PS51217">
    <property type="entry name" value="UVRD_HELICASE_CTER"/>
    <property type="match status" value="1"/>
</dbReference>
<comment type="caution">
    <text evidence="18">The sequence shown here is derived from an EMBL/GenBank/DDBJ whole genome shotgun (WGS) entry which is preliminary data.</text>
</comment>
<dbReference type="CDD" id="cd17932">
    <property type="entry name" value="DEXQc_UvrD"/>
    <property type="match status" value="1"/>
</dbReference>
<proteinExistence type="inferred from homology"/>
<evidence type="ECO:0000259" key="17">
    <source>
        <dbReference type="PROSITE" id="PS51217"/>
    </source>
</evidence>
<keyword evidence="4" id="KW-0227">DNA damage</keyword>
<evidence type="ECO:0000313" key="18">
    <source>
        <dbReference type="EMBL" id="OZG61264.1"/>
    </source>
</evidence>
<evidence type="ECO:0000256" key="4">
    <source>
        <dbReference type="ARBA" id="ARBA00022763"/>
    </source>
</evidence>
<accession>A0A261FQ34</accession>
<dbReference type="InterPro" id="IPR000212">
    <property type="entry name" value="DNA_helicase_UvrD/REP"/>
</dbReference>
<organism evidence="18 19">
    <name type="scientific">Bifidobacterium lemurum</name>
    <dbReference type="NCBI Taxonomy" id="1603886"/>
    <lineage>
        <taxon>Bacteria</taxon>
        <taxon>Bacillati</taxon>
        <taxon>Actinomycetota</taxon>
        <taxon>Actinomycetes</taxon>
        <taxon>Bifidobacteriales</taxon>
        <taxon>Bifidobacteriaceae</taxon>
        <taxon>Bifidobacterium</taxon>
    </lineage>
</organism>
<feature type="region of interest" description="Disordered" evidence="15">
    <location>
        <begin position="1002"/>
        <end position="1027"/>
    </location>
</feature>
<evidence type="ECO:0000256" key="2">
    <source>
        <dbReference type="ARBA" id="ARBA00022722"/>
    </source>
</evidence>
<dbReference type="Pfam" id="PF12705">
    <property type="entry name" value="PDDEXK_1"/>
    <property type="match status" value="1"/>
</dbReference>
<evidence type="ECO:0000256" key="6">
    <source>
        <dbReference type="ARBA" id="ARBA00022806"/>
    </source>
</evidence>
<dbReference type="OrthoDB" id="4812256at2"/>
<feature type="binding site" evidence="14">
    <location>
        <begin position="26"/>
        <end position="33"/>
    </location>
    <ligand>
        <name>ATP</name>
        <dbReference type="ChEBI" id="CHEBI:30616"/>
    </ligand>
</feature>
<dbReference type="GO" id="GO:0005524">
    <property type="term" value="F:ATP binding"/>
    <property type="evidence" value="ECO:0007669"/>
    <property type="project" value="UniProtKB-UniRule"/>
</dbReference>
<dbReference type="Gene3D" id="1.10.10.160">
    <property type="match status" value="1"/>
</dbReference>
<evidence type="ECO:0000256" key="8">
    <source>
        <dbReference type="ARBA" id="ARBA00022840"/>
    </source>
</evidence>
<dbReference type="InterPro" id="IPR014017">
    <property type="entry name" value="DNA_helicase_UvrD-like_C"/>
</dbReference>